<feature type="compositionally biased region" description="Polar residues" evidence="2">
    <location>
        <begin position="296"/>
        <end position="321"/>
    </location>
</feature>
<feature type="region of interest" description="Disordered" evidence="2">
    <location>
        <begin position="1890"/>
        <end position="2137"/>
    </location>
</feature>
<keyword evidence="5" id="KW-1185">Reference proteome</keyword>
<dbReference type="GO" id="GO:0034451">
    <property type="term" value="C:centriolar satellite"/>
    <property type="evidence" value="ECO:0007669"/>
    <property type="project" value="TreeGrafter"/>
</dbReference>
<name>A0A913ZY95_PATMI</name>
<feature type="region of interest" description="Disordered" evidence="2">
    <location>
        <begin position="822"/>
        <end position="869"/>
    </location>
</feature>
<feature type="compositionally biased region" description="Basic and acidic residues" evidence="2">
    <location>
        <begin position="2085"/>
        <end position="2102"/>
    </location>
</feature>
<dbReference type="Proteomes" id="UP000887568">
    <property type="component" value="Unplaced"/>
</dbReference>
<evidence type="ECO:0000256" key="1">
    <source>
        <dbReference type="SAM" id="Coils"/>
    </source>
</evidence>
<feature type="region of interest" description="Disordered" evidence="2">
    <location>
        <begin position="280"/>
        <end position="339"/>
    </location>
</feature>
<feature type="compositionally biased region" description="Polar residues" evidence="2">
    <location>
        <begin position="1431"/>
        <end position="1440"/>
    </location>
</feature>
<feature type="compositionally biased region" description="Low complexity" evidence="2">
    <location>
        <begin position="284"/>
        <end position="295"/>
    </location>
</feature>
<dbReference type="GO" id="GO:1905515">
    <property type="term" value="P:non-motile cilium assembly"/>
    <property type="evidence" value="ECO:0007669"/>
    <property type="project" value="TreeGrafter"/>
</dbReference>
<feature type="compositionally biased region" description="Polar residues" evidence="2">
    <location>
        <begin position="982"/>
        <end position="998"/>
    </location>
</feature>
<dbReference type="PANTHER" id="PTHR14164:SF12">
    <property type="entry name" value="PERICENTRIOLAR MATERIAL 1 PROTEIN"/>
    <property type="match status" value="1"/>
</dbReference>
<feature type="compositionally biased region" description="Basic and acidic residues" evidence="2">
    <location>
        <begin position="1991"/>
        <end position="2006"/>
    </location>
</feature>
<feature type="domain" description="Pericentriolar material 1 protein C-terminal" evidence="3">
    <location>
        <begin position="1529"/>
        <end position="1985"/>
    </location>
</feature>
<feature type="compositionally biased region" description="Low complexity" evidence="2">
    <location>
        <begin position="93"/>
        <end position="110"/>
    </location>
</feature>
<feature type="compositionally biased region" description="Acidic residues" evidence="2">
    <location>
        <begin position="829"/>
        <end position="851"/>
    </location>
</feature>
<dbReference type="GeneID" id="119728213"/>
<feature type="region of interest" description="Disordered" evidence="2">
    <location>
        <begin position="1609"/>
        <end position="1640"/>
    </location>
</feature>
<feature type="compositionally biased region" description="Polar residues" evidence="2">
    <location>
        <begin position="1447"/>
        <end position="1467"/>
    </location>
</feature>
<feature type="compositionally biased region" description="Low complexity" evidence="2">
    <location>
        <begin position="2106"/>
        <end position="2115"/>
    </location>
</feature>
<feature type="coiled-coil region" evidence="1">
    <location>
        <begin position="649"/>
        <end position="679"/>
    </location>
</feature>
<feature type="region of interest" description="Disordered" evidence="2">
    <location>
        <begin position="736"/>
        <end position="760"/>
    </location>
</feature>
<feature type="compositionally biased region" description="Acidic residues" evidence="2">
    <location>
        <begin position="1895"/>
        <end position="1913"/>
    </location>
</feature>
<sequence length="2214" mass="244029">MATGGSSMLRGVASEPRPRPSGSRINRPLGGVDDNFRFNWIGDKDEDRPNNYWDWKPSSTFAEPSMERRPAATGAVASGKKSKTKNKDREKTSSASPSTAAAVAAAHEPLPASPPSRESTRRHTPATFPRTRNVASARERVELELLRQQLTFSEMDEPSTDGQGVAANNVRRDVRSQSKRTAGQVNHVDEMPPPRGANRQRTQSGNDSSVNEMPDRNQIVARLMQIRDYMKQASSMLANLNTAPAHSDEQVGKLVQLQSHLQDQERAYLALLERMLSDEATGRSSHNSNESQSTSIAESASINIDAQSDISDATTEGTFTARTRPKIESQLGNYPSDVEYASGSEASFGREDDASSMSSRNSEFASAFGTMELHEQFSAMLRKYEEQGEQDEEPVALETVTKRLDDTEDEEELDSAMSTLTAHSADPVEENKDIQTRMEELEGLRQQHDLLKKMLQQQEELRALQNRQSALMKLQEDIEGRLRQSEDQNTDTASQSTLDVSAQSEPTEDQLQSQLAAFDYTQGGGADLSDQRRELLMKILSEDMARRAPEMQRARMLDRMDLAEREQSEVAAMNSEHEDLLSTLHALQQKKNHMDELLRQLQELRPSIPGATDTDSAMSAASSSHLLEHAQLQQGDEVREAQVVGSLDENEAMDKLRRLQEVRQRLDDLRDLVQQYQSLDGPTGALAGVDETGDARKTSSSVNFEDPELMTNLRRLERGEPVGRFQMNQGLQVQLDTAEDGTSTQQSEDDSQLATTDTESNQSLMLAWGNDPEIRGKIEKLQAAKRKLKQLQDLVTMVQLQPEAAMGLPDDLAALAATLHDEADTSNAENEEEDDEDEDGDDGDEGEEEDTNVTTSEMSEEVPQVSQETREAYFEAKMQQQRRELGKLQEERQRLLSVQQQLRDLNKQLPRAPQVKATNTTRQNPSVAASASRQLAATHLEDVVTPNHETLIAEKLRHRRLQTELKLKQQELAALMDRVKRNNTGDMNSDSGSAQGDSNDNDLFRVSMRSADVTAAASWGGSTQQSDDDEDDAYPSDGIQQVEEEEEQEQSLAGTSSTYTIDAAYRQHVPRPNSFPGQAIRNNAPPTPVDLEALHGIRYPKWVSDPRLRASAAAAKRQQNLRAAEELMAEESGRSAAAAGAGPDSDRGFYQYQIQQLQQQLQNSINLSQSMMRDQQCMNNMLQSSMSVGGFTGMQPPPSAHTPTFGSTTPTPTNSDPRLANLMNDYNMRLQHQQLQLNMNHAYNQLYQQQQEIQRFQTEPVNVSGGPYSFEGAGEPNSNNNRMNGVAGYDTGSFTPFASTSPYGSGLYPHGAGFPNSNPLDYTSPFSQMSEASRRRQRDYDAYARHRQEQDARQRDYHVPPNTAQGSVEQFDLNREANASIDYGRYPYAFAERAPQPSAEDQEDRLSQPYIPPLDIQRLLEKSEKRRHLAQQGSTSGPKPTNKKSNSKTGATKSKDSTQGTRPSSGKRQGPRPGLSSSLSGTAFLDIASVASSTMSMSSMPGDIERQMKLPDTQRSLLTTTSEMESDAGSEFSLFEALRESIYSEVATLISQNESRPHFLIELFRELQLLNSDYLRQRALYSLQDLVSKFLTEETVHVPKGPVMGNAQTVRQQQQQQDPSSLWQMSTTASEHTPSESMITSEEEEMKAQIYRTNPKKQTKKTAQLSLGSLDAEEYDYVESVGSASSMSTPPSFSQDFGFANDELGDTVIHLDKALQRMREYERLKAEAEAAAAISSDALASEDKAAVSNSEVTSNSSAQDVGSESSFSDLPYPRIDTRQLDLQIKSIMQEVIPYLKEHMDDVCSPQLLSYIRRLVLTLSKQRDDSREFVRFFNRQLGSILQDSLAKFSGRKMRECGEDLLVDISEILFNELAFFRLMQDLDTAGSKLRQEAGILGDEDDEEEEEEEEEGEEEGATGTETGTETGTAAEEEGSDEGSSSEGESDVSSSEEAAEPSAKAKPAAATQPAQKPSFDEAALETAMDIATSREEEELGKTRDDDLARKLEASDRDEDSESALSKDQVKIELSMSETNAITYLGSGEDDDEFDELSAKQDETITSIGAAAAQVEEDSQGAEPSAQPDSTEVDTPKSDGDTEGDQDKPEAEGDPQAQAPAPSSLPNGSMEADHDEVTIDDLPSKMTSLTEVNIETKASEEQAPSAVLQSIIDTIVSGEASLAGDPAALKEPPTANGPPVLPTGGGDATTEEAAQPQIQENGT</sequence>
<dbReference type="PANTHER" id="PTHR14164">
    <property type="entry name" value="PERICENTRIOLAR MATERIAL 1-RELATED"/>
    <property type="match status" value="1"/>
</dbReference>
<feature type="compositionally biased region" description="Polar residues" evidence="2">
    <location>
        <begin position="199"/>
        <end position="211"/>
    </location>
</feature>
<feature type="compositionally biased region" description="Polar residues" evidence="2">
    <location>
        <begin position="490"/>
        <end position="510"/>
    </location>
</feature>
<feature type="region of interest" description="Disordered" evidence="2">
    <location>
        <begin position="153"/>
        <end position="212"/>
    </location>
</feature>
<feature type="region of interest" description="Disordered" evidence="2">
    <location>
        <begin position="1"/>
        <end position="135"/>
    </location>
</feature>
<dbReference type="RefSeq" id="XP_038056285.1">
    <property type="nucleotide sequence ID" value="XM_038200357.1"/>
</dbReference>
<feature type="compositionally biased region" description="Polar residues" evidence="2">
    <location>
        <begin position="1618"/>
        <end position="1632"/>
    </location>
</feature>
<feature type="compositionally biased region" description="Low complexity" evidence="2">
    <location>
        <begin position="1914"/>
        <end position="1926"/>
    </location>
</feature>
<feature type="region of interest" description="Disordered" evidence="2">
    <location>
        <begin position="1015"/>
        <end position="1036"/>
    </location>
</feature>
<keyword evidence="1" id="KW-0175">Coiled coil</keyword>
<feature type="coiled-coil region" evidence="1">
    <location>
        <begin position="438"/>
        <end position="474"/>
    </location>
</feature>
<accession>A0A913ZY95</accession>
<feature type="region of interest" description="Disordered" evidence="2">
    <location>
        <begin position="982"/>
        <end position="1002"/>
    </location>
</feature>
<feature type="region of interest" description="Disordered" evidence="2">
    <location>
        <begin position="907"/>
        <end position="929"/>
    </location>
</feature>
<feature type="compositionally biased region" description="Polar residues" evidence="2">
    <location>
        <begin position="1319"/>
        <end position="1331"/>
    </location>
</feature>
<dbReference type="Pfam" id="PF15717">
    <property type="entry name" value="PCM1_C"/>
    <property type="match status" value="1"/>
</dbReference>
<protein>
    <recommendedName>
        <fullName evidence="3">Pericentriolar material 1 protein C-terminal domain-containing protein</fullName>
    </recommendedName>
</protein>
<evidence type="ECO:0000256" key="2">
    <source>
        <dbReference type="SAM" id="MobiDB-lite"/>
    </source>
</evidence>
<dbReference type="GO" id="GO:0071539">
    <property type="term" value="P:protein localization to centrosome"/>
    <property type="evidence" value="ECO:0007669"/>
    <property type="project" value="InterPro"/>
</dbReference>
<dbReference type="GO" id="GO:0036064">
    <property type="term" value="C:ciliary basal body"/>
    <property type="evidence" value="ECO:0007669"/>
    <property type="project" value="TreeGrafter"/>
</dbReference>
<evidence type="ECO:0000313" key="4">
    <source>
        <dbReference type="EnsemblMetazoa" id="XP_038056285.1"/>
    </source>
</evidence>
<feature type="compositionally biased region" description="Low complexity" evidence="2">
    <location>
        <begin position="1934"/>
        <end position="1948"/>
    </location>
</feature>
<evidence type="ECO:0000313" key="5">
    <source>
        <dbReference type="Proteomes" id="UP000887568"/>
    </source>
</evidence>
<dbReference type="InterPro" id="IPR031446">
    <property type="entry name" value="PCM1_C"/>
</dbReference>
<feature type="region of interest" description="Disordered" evidence="2">
    <location>
        <begin position="481"/>
        <end position="510"/>
    </location>
</feature>
<feature type="compositionally biased region" description="Polar residues" evidence="2">
    <location>
        <begin position="916"/>
        <end position="929"/>
    </location>
</feature>
<feature type="coiled-coil region" evidence="1">
    <location>
        <begin position="774"/>
        <end position="801"/>
    </location>
</feature>
<dbReference type="OrthoDB" id="2125770at2759"/>
<feature type="region of interest" description="Disordered" evidence="2">
    <location>
        <begin position="1425"/>
        <end position="1479"/>
    </location>
</feature>
<evidence type="ECO:0000259" key="3">
    <source>
        <dbReference type="Pfam" id="PF15717"/>
    </source>
</evidence>
<dbReference type="GO" id="GO:0034454">
    <property type="term" value="P:microtubule anchoring at centrosome"/>
    <property type="evidence" value="ECO:0007669"/>
    <property type="project" value="InterPro"/>
</dbReference>
<feature type="region of interest" description="Disordered" evidence="2">
    <location>
        <begin position="1319"/>
        <end position="1372"/>
    </location>
</feature>
<dbReference type="OMA" id="DVNGTHF"/>
<feature type="compositionally biased region" description="Low complexity" evidence="2">
    <location>
        <begin position="1956"/>
        <end position="1969"/>
    </location>
</feature>
<organism evidence="4 5">
    <name type="scientific">Patiria miniata</name>
    <name type="common">Bat star</name>
    <name type="synonym">Asterina miniata</name>
    <dbReference type="NCBI Taxonomy" id="46514"/>
    <lineage>
        <taxon>Eukaryota</taxon>
        <taxon>Metazoa</taxon>
        <taxon>Echinodermata</taxon>
        <taxon>Eleutherozoa</taxon>
        <taxon>Asterozoa</taxon>
        <taxon>Asteroidea</taxon>
        <taxon>Valvatacea</taxon>
        <taxon>Valvatida</taxon>
        <taxon>Asterinidae</taxon>
        <taxon>Patiria</taxon>
    </lineage>
</organism>
<dbReference type="InterPro" id="IPR024138">
    <property type="entry name" value="Pericentriolar_Pcm1"/>
</dbReference>
<feature type="coiled-coil region" evidence="1">
    <location>
        <begin position="563"/>
        <end position="604"/>
    </location>
</feature>
<feature type="compositionally biased region" description="Basic and acidic residues" evidence="2">
    <location>
        <begin position="1332"/>
        <end position="1358"/>
    </location>
</feature>
<feature type="region of interest" description="Disordered" evidence="2">
    <location>
        <begin position="2174"/>
        <end position="2214"/>
    </location>
</feature>
<proteinExistence type="predicted"/>
<reference evidence="4" key="1">
    <citation type="submission" date="2022-11" db="UniProtKB">
        <authorList>
            <consortium name="EnsemblMetazoa"/>
        </authorList>
    </citation>
    <scope>IDENTIFICATION</scope>
</reference>
<dbReference type="EnsemblMetazoa" id="XM_038200357.1">
    <property type="protein sequence ID" value="XP_038056285.1"/>
    <property type="gene ID" value="LOC119728213"/>
</dbReference>